<dbReference type="SUPFAM" id="SSF56112">
    <property type="entry name" value="Protein kinase-like (PK-like)"/>
    <property type="match status" value="1"/>
</dbReference>
<sequence>MPTQHEILTAAIDGLAGGGDPAAAAALDRWDPSHWRSVLLDLPLDERGYRDRFLIDQDAEIVRLWRWWTADGGPDRPAQTAGYLGFYLLTIVALHCSERARFHGETDVRFAVGEETVTAARISAGLVADPRVRRAVQVLYDPAFGSEPATEETLAEWEKIDFDSLRFHRHGTTSVILYGRSAKPKASRHTEFAFKCLIYPYRQQPPIVAATRAYASRFEGFIPDDAPLVGVWASHDGWILMDFLKGETLADRLRSRPKAETKPRKTVVRPVDIAELDVLGSALLHALADLERLDYRHEDLSPSNIVVQSVGGGTRIRFIDLGVNHLHTRMLPGEAYGEAVYVAPEVRKGGGGDGQADLYSLGRILLAISGAELRPDGSLPDHSYVLSTGMARLLEDLVDADPGRRLLVTPIEEHDPVHGQDRNRIDQIRELFEREMAVIREAARLEPEGALEKARSLLPGSGTVSRQGRILRVRKRQAAELRRRGLAADVPRLRKAQRLHRWAWAAAFVLWGTAALVATWWVEDLGVGWQAKGIEMVNIAIAQTGSDFDFFAAMRLDGYDMPDPWENLPARLVGFSFALVNARLYLNLFAEISPLSPLPRRGRRRFLTWATEFGLRSMAVLPSLCVLIPTLLQGDWWPLATQIGLVWTAIVFTVFIAFERDTHRRAREAGLSTVPEGEFPPGRLVRWRPTLLIYCATVLVMGTLIMLDLVQDELVYACFVSLINLSIYYFKSAGADAPRVRTELSRAFLAAERLDHLEARRRAAAAAGPRTPSEGAPHADAGPAVDAVGGLAVADRA</sequence>
<proteinExistence type="predicted"/>
<name>A0A6L5G1L2_9ACTN</name>
<dbReference type="InterPro" id="IPR008266">
    <property type="entry name" value="Tyr_kinase_AS"/>
</dbReference>
<dbReference type="RefSeq" id="WP_153023264.1">
    <property type="nucleotide sequence ID" value="NZ_WIAO01000001.1"/>
</dbReference>
<organism evidence="4 5">
    <name type="scientific">Glycomyces albidus</name>
    <dbReference type="NCBI Taxonomy" id="2656774"/>
    <lineage>
        <taxon>Bacteria</taxon>
        <taxon>Bacillati</taxon>
        <taxon>Actinomycetota</taxon>
        <taxon>Actinomycetes</taxon>
        <taxon>Glycomycetales</taxon>
        <taxon>Glycomycetaceae</taxon>
        <taxon>Glycomyces</taxon>
    </lineage>
</organism>
<protein>
    <recommendedName>
        <fullName evidence="3">Protein kinase domain-containing protein</fullName>
    </recommendedName>
</protein>
<feature type="transmembrane region" description="Helical" evidence="2">
    <location>
        <begin position="606"/>
        <end position="630"/>
    </location>
</feature>
<keyword evidence="5" id="KW-1185">Reference proteome</keyword>
<feature type="transmembrane region" description="Helical" evidence="2">
    <location>
        <begin position="713"/>
        <end position="730"/>
    </location>
</feature>
<dbReference type="EMBL" id="WIAO01000001">
    <property type="protein sequence ID" value="MQM24062.1"/>
    <property type="molecule type" value="Genomic_DNA"/>
</dbReference>
<dbReference type="Proteomes" id="UP000477750">
    <property type="component" value="Unassembled WGS sequence"/>
</dbReference>
<feature type="region of interest" description="Disordered" evidence="1">
    <location>
        <begin position="762"/>
        <end position="784"/>
    </location>
</feature>
<evidence type="ECO:0000313" key="5">
    <source>
        <dbReference type="Proteomes" id="UP000477750"/>
    </source>
</evidence>
<dbReference type="Gene3D" id="1.10.510.10">
    <property type="entry name" value="Transferase(Phosphotransferase) domain 1"/>
    <property type="match status" value="1"/>
</dbReference>
<dbReference type="AlphaFoldDB" id="A0A6L5G1L2"/>
<reference evidence="4 5" key="1">
    <citation type="submission" date="2019-10" db="EMBL/GenBank/DDBJ databases">
        <title>Glycomyces albidus sp. nov., a novel actinomycete isolated from rhizosphere soil of wheat (Triticum aestivum L.).</title>
        <authorList>
            <person name="Qian L."/>
        </authorList>
    </citation>
    <scope>NUCLEOTIDE SEQUENCE [LARGE SCALE GENOMIC DNA]</scope>
    <source>
        <strain evidence="4 5">NEAU-7082</strain>
    </source>
</reference>
<feature type="transmembrane region" description="Helical" evidence="2">
    <location>
        <begin position="691"/>
        <end position="707"/>
    </location>
</feature>
<gene>
    <name evidence="4" type="ORF">GFD30_00505</name>
</gene>
<dbReference type="SMART" id="SM00220">
    <property type="entry name" value="S_TKc"/>
    <property type="match status" value="1"/>
</dbReference>
<evidence type="ECO:0000259" key="3">
    <source>
        <dbReference type="PROSITE" id="PS50011"/>
    </source>
</evidence>
<keyword evidence="2" id="KW-0812">Transmembrane</keyword>
<feature type="transmembrane region" description="Helical" evidence="2">
    <location>
        <begin position="636"/>
        <end position="658"/>
    </location>
</feature>
<dbReference type="PROSITE" id="PS00109">
    <property type="entry name" value="PROTEIN_KINASE_TYR"/>
    <property type="match status" value="1"/>
</dbReference>
<evidence type="ECO:0000256" key="1">
    <source>
        <dbReference type="SAM" id="MobiDB-lite"/>
    </source>
</evidence>
<dbReference type="GO" id="GO:0005524">
    <property type="term" value="F:ATP binding"/>
    <property type="evidence" value="ECO:0007669"/>
    <property type="project" value="InterPro"/>
</dbReference>
<keyword evidence="2" id="KW-0472">Membrane</keyword>
<evidence type="ECO:0000313" key="4">
    <source>
        <dbReference type="EMBL" id="MQM24062.1"/>
    </source>
</evidence>
<dbReference type="PROSITE" id="PS50011">
    <property type="entry name" value="PROTEIN_KINASE_DOM"/>
    <property type="match status" value="1"/>
</dbReference>
<feature type="compositionally biased region" description="Low complexity" evidence="1">
    <location>
        <begin position="775"/>
        <end position="784"/>
    </location>
</feature>
<dbReference type="InterPro" id="IPR011009">
    <property type="entry name" value="Kinase-like_dom_sf"/>
</dbReference>
<comment type="caution">
    <text evidence="4">The sequence shown here is derived from an EMBL/GenBank/DDBJ whole genome shotgun (WGS) entry which is preliminary data.</text>
</comment>
<accession>A0A6L5G1L2</accession>
<feature type="transmembrane region" description="Helical" evidence="2">
    <location>
        <begin position="502"/>
        <end position="522"/>
    </location>
</feature>
<dbReference type="GO" id="GO:0004672">
    <property type="term" value="F:protein kinase activity"/>
    <property type="evidence" value="ECO:0007669"/>
    <property type="project" value="InterPro"/>
</dbReference>
<feature type="domain" description="Protein kinase" evidence="3">
    <location>
        <begin position="162"/>
        <end position="417"/>
    </location>
</feature>
<evidence type="ECO:0000256" key="2">
    <source>
        <dbReference type="SAM" id="Phobius"/>
    </source>
</evidence>
<dbReference type="Pfam" id="PF00069">
    <property type="entry name" value="Pkinase"/>
    <property type="match status" value="1"/>
</dbReference>
<dbReference type="InterPro" id="IPR000719">
    <property type="entry name" value="Prot_kinase_dom"/>
</dbReference>
<keyword evidence="2" id="KW-1133">Transmembrane helix</keyword>